<keyword evidence="3" id="KW-1185">Reference proteome</keyword>
<dbReference type="PANTHER" id="PTHR43449:SF1">
    <property type="entry name" value="POLYMERASE BETA NUCLEOTIDYLTRANSFERASE DOMAIN-CONTAINING PROTEIN"/>
    <property type="match status" value="1"/>
</dbReference>
<dbReference type="SUPFAM" id="SSF81301">
    <property type="entry name" value="Nucleotidyltransferase"/>
    <property type="match status" value="1"/>
</dbReference>
<dbReference type="Gene3D" id="3.30.460.10">
    <property type="entry name" value="Beta Polymerase, domain 2"/>
    <property type="match status" value="1"/>
</dbReference>
<dbReference type="eggNOG" id="COG1708">
    <property type="taxonomic scope" value="Bacteria"/>
</dbReference>
<reference evidence="2 3" key="1">
    <citation type="submission" date="2007-03" db="EMBL/GenBank/DDBJ databases">
        <title>Complete sequence of Desulfotomaculum reducens MI-1.</title>
        <authorList>
            <consortium name="US DOE Joint Genome Institute"/>
            <person name="Copeland A."/>
            <person name="Lucas S."/>
            <person name="Lapidus A."/>
            <person name="Barry K."/>
            <person name="Detter J.C."/>
            <person name="Glavina del Rio T."/>
            <person name="Hammon N."/>
            <person name="Israni S."/>
            <person name="Dalin E."/>
            <person name="Tice H."/>
            <person name="Pitluck S."/>
            <person name="Sims D."/>
            <person name="Brettin T."/>
            <person name="Bruce D."/>
            <person name="Han C."/>
            <person name="Tapia R."/>
            <person name="Schmutz J."/>
            <person name="Larimer F."/>
            <person name="Land M."/>
            <person name="Hauser L."/>
            <person name="Kyrpides N."/>
            <person name="Kim E."/>
            <person name="Tebo B.M."/>
            <person name="Richardson P."/>
        </authorList>
    </citation>
    <scope>NUCLEOTIDE SEQUENCE [LARGE SCALE GENOMIC DNA]</scope>
    <source>
        <strain evidence="2 3">MI-1</strain>
    </source>
</reference>
<gene>
    <name evidence="2" type="ordered locus">Dred_3011</name>
</gene>
<protein>
    <submittedName>
        <fullName evidence="2">DNA polymerase, beta domain protein region</fullName>
    </submittedName>
</protein>
<evidence type="ECO:0000313" key="2">
    <source>
        <dbReference type="EMBL" id="ABO51514.1"/>
    </source>
</evidence>
<dbReference type="RefSeq" id="WP_011879305.1">
    <property type="nucleotide sequence ID" value="NC_009253.1"/>
</dbReference>
<dbReference type="InterPro" id="IPR002934">
    <property type="entry name" value="Polymerase_NTP_transf_dom"/>
</dbReference>
<organism evidence="2 3">
    <name type="scientific">Desulforamulus reducens (strain ATCC BAA-1160 / DSM 100696 / MI-1)</name>
    <name type="common">Desulfotomaculum reducens</name>
    <dbReference type="NCBI Taxonomy" id="349161"/>
    <lineage>
        <taxon>Bacteria</taxon>
        <taxon>Bacillati</taxon>
        <taxon>Bacillota</taxon>
        <taxon>Clostridia</taxon>
        <taxon>Eubacteriales</taxon>
        <taxon>Peptococcaceae</taxon>
        <taxon>Desulforamulus</taxon>
    </lineage>
</organism>
<name>A4J8W1_DESRM</name>
<dbReference type="Pfam" id="PF01909">
    <property type="entry name" value="NTP_transf_2"/>
    <property type="match status" value="1"/>
</dbReference>
<dbReference type="EMBL" id="CP000612">
    <property type="protein sequence ID" value="ABO51514.1"/>
    <property type="molecule type" value="Genomic_DNA"/>
</dbReference>
<proteinExistence type="predicted"/>
<dbReference type="InterPro" id="IPR043519">
    <property type="entry name" value="NT_sf"/>
</dbReference>
<dbReference type="Proteomes" id="UP000001556">
    <property type="component" value="Chromosome"/>
</dbReference>
<evidence type="ECO:0000259" key="1">
    <source>
        <dbReference type="Pfam" id="PF01909"/>
    </source>
</evidence>
<dbReference type="HOGENOM" id="CLU_130257_9_4_9"/>
<feature type="domain" description="Polymerase nucleotidyl transferase" evidence="1">
    <location>
        <begin position="12"/>
        <end position="78"/>
    </location>
</feature>
<dbReference type="AlphaFoldDB" id="A4J8W1"/>
<dbReference type="KEGG" id="drm:Dred_3011"/>
<dbReference type="CDD" id="cd05403">
    <property type="entry name" value="NT_KNTase_like"/>
    <property type="match status" value="1"/>
</dbReference>
<evidence type="ECO:0000313" key="3">
    <source>
        <dbReference type="Proteomes" id="UP000001556"/>
    </source>
</evidence>
<accession>A4J8W1</accession>
<dbReference type="GO" id="GO:0016779">
    <property type="term" value="F:nucleotidyltransferase activity"/>
    <property type="evidence" value="ECO:0007669"/>
    <property type="project" value="InterPro"/>
</dbReference>
<dbReference type="STRING" id="349161.Dred_3011"/>
<sequence length="107" mass="12111">MAKKHVEIIVQDFIKALKGKNVRVEKAILYGSYAKGKATEDSDIDVAIISPDFGQDYLEEAVMLKEISEDIDLDISPRPYSLDEFKKGRRGQFLYDEIISKGKSINI</sequence>
<dbReference type="OrthoDB" id="9816197at2"/>
<dbReference type="PANTHER" id="PTHR43449">
    <property type="entry name" value="NUCLEOTIDYLTRANSFERASE"/>
    <property type="match status" value="1"/>
</dbReference>